<dbReference type="NCBIfam" id="TIGR01727">
    <property type="entry name" value="oligo_HPY"/>
    <property type="match status" value="1"/>
</dbReference>
<evidence type="ECO:0000256" key="2">
    <source>
        <dbReference type="ARBA" id="ARBA00022448"/>
    </source>
</evidence>
<evidence type="ECO:0000256" key="8">
    <source>
        <dbReference type="ARBA" id="ARBA00023136"/>
    </source>
</evidence>
<keyword evidence="3" id="KW-1003">Cell membrane</keyword>
<organism evidence="10 11">
    <name type="scientific">Picrophilus torridus (strain ATCC 700027 / DSM 9790 / JCM 10055 / NBRC 100828 / KAW 2/3)</name>
    <dbReference type="NCBI Taxonomy" id="1122961"/>
    <lineage>
        <taxon>Archaea</taxon>
        <taxon>Methanobacteriati</taxon>
        <taxon>Thermoplasmatota</taxon>
        <taxon>Thermoplasmata</taxon>
        <taxon>Thermoplasmatales</taxon>
        <taxon>Picrophilaceae</taxon>
        <taxon>Picrophilus</taxon>
    </lineage>
</organism>
<evidence type="ECO:0000313" key="10">
    <source>
        <dbReference type="EMBL" id="SMD31561.1"/>
    </source>
</evidence>
<dbReference type="FunFam" id="3.40.50.300:FF:000016">
    <property type="entry name" value="Oligopeptide ABC transporter ATP-binding component"/>
    <property type="match status" value="1"/>
</dbReference>
<reference evidence="10 11" key="1">
    <citation type="submission" date="2017-04" db="EMBL/GenBank/DDBJ databases">
        <authorList>
            <person name="Varghese N."/>
            <person name="Submissions S."/>
        </authorList>
    </citation>
    <scope>NUCLEOTIDE SEQUENCE [LARGE SCALE GENOMIC DNA]</scope>
    <source>
        <strain evidence="10 11">DSM 9789</strain>
    </source>
</reference>
<protein>
    <submittedName>
        <fullName evidence="10">Peptide/nickel transport system ATP-binding protein</fullName>
    </submittedName>
</protein>
<dbReference type="Pfam" id="PF00005">
    <property type="entry name" value="ABC_tran"/>
    <property type="match status" value="1"/>
</dbReference>
<dbReference type="InterPro" id="IPR003439">
    <property type="entry name" value="ABC_transporter-like_ATP-bd"/>
</dbReference>
<evidence type="ECO:0000256" key="6">
    <source>
        <dbReference type="ARBA" id="ARBA00022840"/>
    </source>
</evidence>
<dbReference type="AlphaFoldDB" id="A0A8G2FY21"/>
<sequence length="322" mass="36169">MLLEIKNLNVSYKTVNGISNVLNNFELSMDTGDIISIVGESGSGKSTLGGAITKLLPPSAIETGSVIVDGKDIVPMSESEITNMRGTTIFMIFQNPLNSLNPVKTVGYQLMEAARVRNDRSNENLDEEAMERLVIDTLRAMRLPDPEKIMKRYPHELSGGQVQRIVISMALILRPKLLIADEPTTALDVTIQAQVINLLKELNRDYKMSIIFITHDLSLAYSISNRIMVMYAGRIMELNDSEEIIKNPKHPYTIALLLSVPTKYKTETKLYYISGSPPSFFNLPAGCKFNPRCEKAFDKCREMEPDLIVSKGNSRIRCWLYE</sequence>
<dbReference type="EMBL" id="FWYE01000005">
    <property type="protein sequence ID" value="SMD31561.1"/>
    <property type="molecule type" value="Genomic_DNA"/>
</dbReference>
<dbReference type="InterPro" id="IPR050388">
    <property type="entry name" value="ABC_Ni/Peptide_Import"/>
</dbReference>
<dbReference type="CDD" id="cd03257">
    <property type="entry name" value="ABC_NikE_OppD_transporters"/>
    <property type="match status" value="1"/>
</dbReference>
<dbReference type="Pfam" id="PF08352">
    <property type="entry name" value="oligo_HPY"/>
    <property type="match status" value="1"/>
</dbReference>
<dbReference type="InterPro" id="IPR027417">
    <property type="entry name" value="P-loop_NTPase"/>
</dbReference>
<keyword evidence="5" id="KW-0547">Nucleotide-binding</keyword>
<evidence type="ECO:0000313" key="11">
    <source>
        <dbReference type="Proteomes" id="UP000192315"/>
    </source>
</evidence>
<feature type="domain" description="ABC transporter" evidence="9">
    <location>
        <begin position="5"/>
        <end position="257"/>
    </location>
</feature>
<dbReference type="GO" id="GO:0016887">
    <property type="term" value="F:ATP hydrolysis activity"/>
    <property type="evidence" value="ECO:0007669"/>
    <property type="project" value="InterPro"/>
</dbReference>
<dbReference type="GO" id="GO:0015833">
    <property type="term" value="P:peptide transport"/>
    <property type="evidence" value="ECO:0007669"/>
    <property type="project" value="InterPro"/>
</dbReference>
<dbReference type="SUPFAM" id="SSF52540">
    <property type="entry name" value="P-loop containing nucleoside triphosphate hydrolases"/>
    <property type="match status" value="1"/>
</dbReference>
<dbReference type="PANTHER" id="PTHR43297">
    <property type="entry name" value="OLIGOPEPTIDE TRANSPORT ATP-BINDING PROTEIN APPD"/>
    <property type="match status" value="1"/>
</dbReference>
<evidence type="ECO:0000256" key="5">
    <source>
        <dbReference type="ARBA" id="ARBA00022741"/>
    </source>
</evidence>
<evidence type="ECO:0000256" key="4">
    <source>
        <dbReference type="ARBA" id="ARBA00022519"/>
    </source>
</evidence>
<keyword evidence="8" id="KW-0472">Membrane</keyword>
<keyword evidence="2" id="KW-0813">Transport</keyword>
<proteinExistence type="predicted"/>
<evidence type="ECO:0000259" key="9">
    <source>
        <dbReference type="PROSITE" id="PS50893"/>
    </source>
</evidence>
<keyword evidence="6 10" id="KW-0067">ATP-binding</keyword>
<gene>
    <name evidence="10" type="ORF">SAMN02745355_1512</name>
</gene>
<name>A0A8G2FY21_PICTO</name>
<dbReference type="InterPro" id="IPR003593">
    <property type="entry name" value="AAA+_ATPase"/>
</dbReference>
<dbReference type="PANTHER" id="PTHR43297:SF14">
    <property type="entry name" value="ATPASE AAA-TYPE CORE DOMAIN-CONTAINING PROTEIN"/>
    <property type="match status" value="1"/>
</dbReference>
<dbReference type="PROSITE" id="PS50893">
    <property type="entry name" value="ABC_TRANSPORTER_2"/>
    <property type="match status" value="1"/>
</dbReference>
<dbReference type="GO" id="GO:0005524">
    <property type="term" value="F:ATP binding"/>
    <property type="evidence" value="ECO:0007669"/>
    <property type="project" value="UniProtKB-KW"/>
</dbReference>
<accession>A0A8G2FY21</accession>
<dbReference type="GO" id="GO:0005886">
    <property type="term" value="C:plasma membrane"/>
    <property type="evidence" value="ECO:0007669"/>
    <property type="project" value="UniProtKB-SubCell"/>
</dbReference>
<evidence type="ECO:0000256" key="1">
    <source>
        <dbReference type="ARBA" id="ARBA00004202"/>
    </source>
</evidence>
<dbReference type="SMART" id="SM00382">
    <property type="entry name" value="AAA"/>
    <property type="match status" value="1"/>
</dbReference>
<dbReference type="Gene3D" id="3.40.50.300">
    <property type="entry name" value="P-loop containing nucleotide triphosphate hydrolases"/>
    <property type="match status" value="1"/>
</dbReference>
<keyword evidence="7" id="KW-1278">Translocase</keyword>
<evidence type="ECO:0000256" key="3">
    <source>
        <dbReference type="ARBA" id="ARBA00022475"/>
    </source>
</evidence>
<dbReference type="RefSeq" id="WP_084273235.1">
    <property type="nucleotide sequence ID" value="NZ_FWYE01000005.1"/>
</dbReference>
<keyword evidence="11" id="KW-1185">Reference proteome</keyword>
<keyword evidence="4" id="KW-0997">Cell inner membrane</keyword>
<evidence type="ECO:0000256" key="7">
    <source>
        <dbReference type="ARBA" id="ARBA00022967"/>
    </source>
</evidence>
<dbReference type="Proteomes" id="UP000192315">
    <property type="component" value="Unassembled WGS sequence"/>
</dbReference>
<comment type="caution">
    <text evidence="10">The sequence shown here is derived from an EMBL/GenBank/DDBJ whole genome shotgun (WGS) entry which is preliminary data.</text>
</comment>
<dbReference type="InterPro" id="IPR013563">
    <property type="entry name" value="Oligopep_ABC_C"/>
</dbReference>
<comment type="subcellular location">
    <subcellularLocation>
        <location evidence="1">Cell membrane</location>
        <topology evidence="1">Peripheral membrane protein</topology>
    </subcellularLocation>
</comment>